<evidence type="ECO:0000256" key="1">
    <source>
        <dbReference type="ARBA" id="ARBA00004123"/>
    </source>
</evidence>
<dbReference type="GO" id="GO:0005694">
    <property type="term" value="C:chromosome"/>
    <property type="evidence" value="ECO:0007669"/>
    <property type="project" value="UniProtKB-ARBA"/>
</dbReference>
<feature type="region of interest" description="Disordered" evidence="12">
    <location>
        <begin position="152"/>
        <end position="173"/>
    </location>
</feature>
<dbReference type="SMART" id="SM00355">
    <property type="entry name" value="ZnF_C2H2"/>
    <property type="match status" value="2"/>
</dbReference>
<dbReference type="InParanoid" id="A0A7M7JCV5"/>
<keyword evidence="5 11" id="KW-0863">Zinc-finger</keyword>
<dbReference type="GO" id="GO:0005634">
    <property type="term" value="C:nucleus"/>
    <property type="evidence" value="ECO:0007669"/>
    <property type="project" value="UniProtKB-SubCell"/>
</dbReference>
<dbReference type="InterPro" id="IPR036236">
    <property type="entry name" value="Znf_C2H2_sf"/>
</dbReference>
<evidence type="ECO:0000256" key="5">
    <source>
        <dbReference type="ARBA" id="ARBA00022771"/>
    </source>
</evidence>
<dbReference type="InterPro" id="IPR050688">
    <property type="entry name" value="Zinc_finger/UBP_domain"/>
</dbReference>
<dbReference type="EnsemblMetazoa" id="XM_022794442">
    <property type="protein sequence ID" value="XP_022650177"/>
    <property type="gene ID" value="LOC111245733"/>
</dbReference>
<comment type="similarity">
    <text evidence="2">Belongs to the krueppel C2H2-type zinc-finger protein family.</text>
</comment>
<keyword evidence="3" id="KW-0479">Metal-binding</keyword>
<dbReference type="KEGG" id="vde:111245733"/>
<dbReference type="PANTHER" id="PTHR24403:SF109">
    <property type="entry name" value="ZINC FINGER PROTEIN 845-LIKE"/>
    <property type="match status" value="1"/>
</dbReference>
<evidence type="ECO:0000256" key="6">
    <source>
        <dbReference type="ARBA" id="ARBA00022833"/>
    </source>
</evidence>
<evidence type="ECO:0000313" key="14">
    <source>
        <dbReference type="EnsemblMetazoa" id="XP_022650177"/>
    </source>
</evidence>
<keyword evidence="9" id="KW-0804">Transcription</keyword>
<evidence type="ECO:0000256" key="7">
    <source>
        <dbReference type="ARBA" id="ARBA00023015"/>
    </source>
</evidence>
<dbReference type="Gene3D" id="3.30.160.60">
    <property type="entry name" value="Classic Zinc Finger"/>
    <property type="match status" value="2"/>
</dbReference>
<sequence length="240" mass="26550">MELKILQPLPNFLRINNLTPTEQFAFWSSLSTRELIENNNNSSNKNINNNNNINNASDIAARSKRLGKPGRKPVRDLNKPFQCETCEYSSKSKSNFTIHMRIHTGEKPFTCPECDYATSQKGNLRIHQERRHGLGRAPRRSAPQDFAVTLSTPQFNRMAPTSRSDELPNSTLNDSQSVQASMANTLAYLGSTLGAFNTSLTGPETPSRQSEAADDLRAVPGPRQSNSPDTMSETASPPSL</sequence>
<evidence type="ECO:0000256" key="8">
    <source>
        <dbReference type="ARBA" id="ARBA00023125"/>
    </source>
</evidence>
<evidence type="ECO:0000256" key="12">
    <source>
        <dbReference type="SAM" id="MobiDB-lite"/>
    </source>
</evidence>
<dbReference type="GO" id="GO:0003690">
    <property type="term" value="F:double-stranded DNA binding"/>
    <property type="evidence" value="ECO:0007669"/>
    <property type="project" value="UniProtKB-ARBA"/>
</dbReference>
<reference evidence="14" key="1">
    <citation type="submission" date="2021-01" db="UniProtKB">
        <authorList>
            <consortium name="EnsemblMetazoa"/>
        </authorList>
    </citation>
    <scope>IDENTIFICATION</scope>
</reference>
<evidence type="ECO:0000256" key="2">
    <source>
        <dbReference type="ARBA" id="ARBA00006991"/>
    </source>
</evidence>
<dbReference type="GO" id="GO:0045944">
    <property type="term" value="P:positive regulation of transcription by RNA polymerase II"/>
    <property type="evidence" value="ECO:0007669"/>
    <property type="project" value="TreeGrafter"/>
</dbReference>
<name>A0A7M7JCV5_VARDE</name>
<evidence type="ECO:0000256" key="11">
    <source>
        <dbReference type="PROSITE-ProRule" id="PRU00042"/>
    </source>
</evidence>
<dbReference type="GO" id="GO:0008270">
    <property type="term" value="F:zinc ion binding"/>
    <property type="evidence" value="ECO:0007669"/>
    <property type="project" value="UniProtKB-KW"/>
</dbReference>
<dbReference type="FunFam" id="3.30.160.60:FF:001732">
    <property type="entry name" value="Zgc:162936"/>
    <property type="match status" value="1"/>
</dbReference>
<dbReference type="GeneID" id="111245733"/>
<protein>
    <recommendedName>
        <fullName evidence="13">C2H2-type domain-containing protein</fullName>
    </recommendedName>
</protein>
<evidence type="ECO:0000259" key="13">
    <source>
        <dbReference type="PROSITE" id="PS50157"/>
    </source>
</evidence>
<comment type="subcellular location">
    <subcellularLocation>
        <location evidence="1">Nucleus</location>
    </subcellularLocation>
</comment>
<dbReference type="InterPro" id="IPR056438">
    <property type="entry name" value="Znf-C2H2_CTCF"/>
</dbReference>
<evidence type="ECO:0000313" key="15">
    <source>
        <dbReference type="Proteomes" id="UP000594260"/>
    </source>
</evidence>
<feature type="region of interest" description="Disordered" evidence="12">
    <location>
        <begin position="197"/>
        <end position="240"/>
    </location>
</feature>
<feature type="compositionally biased region" description="Polar residues" evidence="12">
    <location>
        <begin position="223"/>
        <end position="240"/>
    </location>
</feature>
<keyword evidence="15" id="KW-1185">Reference proteome</keyword>
<evidence type="ECO:0000256" key="4">
    <source>
        <dbReference type="ARBA" id="ARBA00022737"/>
    </source>
</evidence>
<keyword evidence="4" id="KW-0677">Repeat</keyword>
<keyword evidence="6" id="KW-0862">Zinc</keyword>
<keyword evidence="7" id="KW-0805">Transcription regulation</keyword>
<feature type="domain" description="C2H2-type" evidence="13">
    <location>
        <begin position="109"/>
        <end position="137"/>
    </location>
</feature>
<proteinExistence type="inferred from homology"/>
<dbReference type="OrthoDB" id="6513275at2759"/>
<dbReference type="InterPro" id="IPR013087">
    <property type="entry name" value="Znf_C2H2_type"/>
</dbReference>
<dbReference type="PANTHER" id="PTHR24403">
    <property type="entry name" value="ZINC FINGER PROTEIN"/>
    <property type="match status" value="1"/>
</dbReference>
<dbReference type="SUPFAM" id="SSF57667">
    <property type="entry name" value="beta-beta-alpha zinc fingers"/>
    <property type="match status" value="1"/>
</dbReference>
<dbReference type="Proteomes" id="UP000594260">
    <property type="component" value="Unplaced"/>
</dbReference>
<organism evidence="14 15">
    <name type="scientific">Varroa destructor</name>
    <name type="common">Honeybee mite</name>
    <dbReference type="NCBI Taxonomy" id="109461"/>
    <lineage>
        <taxon>Eukaryota</taxon>
        <taxon>Metazoa</taxon>
        <taxon>Ecdysozoa</taxon>
        <taxon>Arthropoda</taxon>
        <taxon>Chelicerata</taxon>
        <taxon>Arachnida</taxon>
        <taxon>Acari</taxon>
        <taxon>Parasitiformes</taxon>
        <taxon>Mesostigmata</taxon>
        <taxon>Gamasina</taxon>
        <taxon>Dermanyssoidea</taxon>
        <taxon>Varroidae</taxon>
        <taxon>Varroa</taxon>
    </lineage>
</organism>
<dbReference type="FunFam" id="3.30.160.60:FF:001370">
    <property type="entry name" value="Zinc finger protein"/>
    <property type="match status" value="1"/>
</dbReference>
<dbReference type="GO" id="GO:0043565">
    <property type="term" value="F:sequence-specific DNA binding"/>
    <property type="evidence" value="ECO:0007669"/>
    <property type="project" value="UniProtKB-ARBA"/>
</dbReference>
<evidence type="ECO:0000256" key="10">
    <source>
        <dbReference type="ARBA" id="ARBA00023242"/>
    </source>
</evidence>
<accession>A0A7M7JCV5</accession>
<dbReference type="RefSeq" id="XP_022650177.1">
    <property type="nucleotide sequence ID" value="XM_022794442.1"/>
</dbReference>
<dbReference type="Pfam" id="PF23611">
    <property type="entry name" value="zf-C2H2_16"/>
    <property type="match status" value="1"/>
</dbReference>
<feature type="domain" description="C2H2-type" evidence="13">
    <location>
        <begin position="81"/>
        <end position="108"/>
    </location>
</feature>
<feature type="compositionally biased region" description="Polar residues" evidence="12">
    <location>
        <begin position="197"/>
        <end position="210"/>
    </location>
</feature>
<evidence type="ECO:0000256" key="3">
    <source>
        <dbReference type="ARBA" id="ARBA00022723"/>
    </source>
</evidence>
<keyword evidence="8" id="KW-0238">DNA-binding</keyword>
<dbReference type="Pfam" id="PF13909">
    <property type="entry name" value="zf-H2C2_5"/>
    <property type="match status" value="1"/>
</dbReference>
<keyword evidence="10" id="KW-0539">Nucleus</keyword>
<dbReference type="AlphaFoldDB" id="A0A7M7JCV5"/>
<evidence type="ECO:0000256" key="9">
    <source>
        <dbReference type="ARBA" id="ARBA00023163"/>
    </source>
</evidence>
<dbReference type="PROSITE" id="PS50157">
    <property type="entry name" value="ZINC_FINGER_C2H2_2"/>
    <property type="match status" value="2"/>
</dbReference>